<sequence length="283" mass="29610">MPYKDLLFAVLTYPDTTPEAALRGGAGLARRLGGEATALVLHVDIPTLHNRLANLVGGFNKLAAEEEARSATRAQEAAAAFARAGAEVGLTVHTQIEKAPLYEEGERVCAHARTRDLTLMPIGPAVLEDRGIAEAVLFGSGRPLVVFPEAGCCGEEGESFKAAAIAWDCSARAARAVADALPALKRAGEVRILAVTGEKPSVRAGGTADLVRHLKTHGIEAVVDEIDARGAPIGRVVGDYVGERWIELLVMGGFGHSRAREFVLGGATAAMLDAPPCAVLLSH</sequence>
<organism evidence="1 2">
    <name type="scientific">Phenylobacterium zucineum (strain HLK1)</name>
    <dbReference type="NCBI Taxonomy" id="450851"/>
    <lineage>
        <taxon>Bacteria</taxon>
        <taxon>Pseudomonadati</taxon>
        <taxon>Pseudomonadota</taxon>
        <taxon>Alphaproteobacteria</taxon>
        <taxon>Caulobacterales</taxon>
        <taxon>Caulobacteraceae</taxon>
        <taxon>Phenylobacterium</taxon>
    </lineage>
</organism>
<proteinExistence type="predicted"/>
<dbReference type="HOGENOM" id="CLU_049301_5_2_5"/>
<dbReference type="SUPFAM" id="SSF52402">
    <property type="entry name" value="Adenine nucleotide alpha hydrolases-like"/>
    <property type="match status" value="1"/>
</dbReference>
<dbReference type="STRING" id="450851.PHZ_c2801"/>
<reference evidence="1 2" key="1">
    <citation type="journal article" date="2008" name="BMC Genomics">
        <title>Complete genome of Phenylobacterium zucineum - a novel facultative intracellular bacterium isolated from human erythroleukemia cell line K562.</title>
        <authorList>
            <person name="Luo Y."/>
            <person name="Xu X."/>
            <person name="Ding Z."/>
            <person name="Liu Z."/>
            <person name="Zhang B."/>
            <person name="Yan Z."/>
            <person name="Sun J."/>
            <person name="Hu S."/>
            <person name="Hu X."/>
        </authorList>
    </citation>
    <scope>NUCLEOTIDE SEQUENCE [LARGE SCALE GENOMIC DNA]</scope>
    <source>
        <strain evidence="1 2">HLK1</strain>
    </source>
</reference>
<protein>
    <submittedName>
        <fullName evidence="1">Universal stress protein UspA</fullName>
    </submittedName>
</protein>
<keyword evidence="2" id="KW-1185">Reference proteome</keyword>
<name>B4R892_PHEZH</name>
<dbReference type="OrthoDB" id="9804721at2"/>
<evidence type="ECO:0000313" key="2">
    <source>
        <dbReference type="Proteomes" id="UP000001868"/>
    </source>
</evidence>
<dbReference type="AlphaFoldDB" id="B4R892"/>
<dbReference type="Proteomes" id="UP000001868">
    <property type="component" value="Chromosome"/>
</dbReference>
<gene>
    <name evidence="1" type="ordered locus">PHZ_c2801</name>
</gene>
<dbReference type="KEGG" id="pzu:PHZ_c2801"/>
<accession>B4R892</accession>
<evidence type="ECO:0000313" key="1">
    <source>
        <dbReference type="EMBL" id="ACG79210.1"/>
    </source>
</evidence>
<dbReference type="RefSeq" id="WP_012523348.1">
    <property type="nucleotide sequence ID" value="NC_011144.1"/>
</dbReference>
<dbReference type="EMBL" id="CP000747">
    <property type="protein sequence ID" value="ACG79210.1"/>
    <property type="molecule type" value="Genomic_DNA"/>
</dbReference>
<dbReference type="Gene3D" id="3.40.50.12370">
    <property type="match status" value="1"/>
</dbReference>
<dbReference type="eggNOG" id="COG0589">
    <property type="taxonomic scope" value="Bacteria"/>
</dbReference>